<protein>
    <submittedName>
        <fullName evidence="2">Uncharacterized protein</fullName>
    </submittedName>
</protein>
<keyword evidence="3" id="KW-1185">Reference proteome</keyword>
<feature type="transmembrane region" description="Helical" evidence="1">
    <location>
        <begin position="36"/>
        <end position="54"/>
    </location>
</feature>
<dbReference type="EMBL" id="SJSL01000002">
    <property type="protein sequence ID" value="TCD01239.1"/>
    <property type="molecule type" value="Genomic_DNA"/>
</dbReference>
<evidence type="ECO:0000313" key="3">
    <source>
        <dbReference type="Proteomes" id="UP000293347"/>
    </source>
</evidence>
<keyword evidence="1" id="KW-0812">Transmembrane</keyword>
<keyword evidence="1" id="KW-0472">Membrane</keyword>
<evidence type="ECO:0000256" key="1">
    <source>
        <dbReference type="SAM" id="Phobius"/>
    </source>
</evidence>
<dbReference type="Proteomes" id="UP000293347">
    <property type="component" value="Unassembled WGS sequence"/>
</dbReference>
<accession>A0A4R0NM23</accession>
<reference evidence="2 3" key="1">
    <citation type="submission" date="2019-02" db="EMBL/GenBank/DDBJ databases">
        <title>Pedobacter sp. RP-1-14 sp. nov., isolated from Arctic soil.</title>
        <authorList>
            <person name="Dahal R.H."/>
        </authorList>
    </citation>
    <scope>NUCLEOTIDE SEQUENCE [LARGE SCALE GENOMIC DNA]</scope>
    <source>
        <strain evidence="2 3">RP-1-14</strain>
    </source>
</reference>
<evidence type="ECO:0000313" key="2">
    <source>
        <dbReference type="EMBL" id="TCD01239.1"/>
    </source>
</evidence>
<dbReference type="AlphaFoldDB" id="A0A4R0NM23"/>
<dbReference type="OrthoDB" id="767403at2"/>
<gene>
    <name evidence="2" type="ORF">EZ437_10810</name>
</gene>
<organism evidence="2 3">
    <name type="scientific">Pedobacter psychroterrae</name>
    <dbReference type="NCBI Taxonomy" id="2530453"/>
    <lineage>
        <taxon>Bacteria</taxon>
        <taxon>Pseudomonadati</taxon>
        <taxon>Bacteroidota</taxon>
        <taxon>Sphingobacteriia</taxon>
        <taxon>Sphingobacteriales</taxon>
        <taxon>Sphingobacteriaceae</taxon>
        <taxon>Pedobacter</taxon>
    </lineage>
</organism>
<comment type="caution">
    <text evidence="2">The sequence shown here is derived from an EMBL/GenBank/DDBJ whole genome shotgun (WGS) entry which is preliminary data.</text>
</comment>
<keyword evidence="1" id="KW-1133">Transmembrane helix</keyword>
<sequence length="112" mass="13008">MKVSLPPKDGILPCKKYGRWMRLAIWYRHNPILKHLDPYLFLWVLLLFALVSIVPRGNCTCEDQYPDQQLSMLAKAGNKEVAAHLAARDNALLCESRRQELLKELARKKHLE</sequence>
<name>A0A4R0NM23_9SPHI</name>
<dbReference type="RefSeq" id="WP_131595931.1">
    <property type="nucleotide sequence ID" value="NZ_SJSL01000002.1"/>
</dbReference>
<proteinExistence type="predicted"/>